<reference evidence="2" key="1">
    <citation type="submission" date="2020-03" db="EMBL/GenBank/DDBJ databases">
        <title>Psychroflexus Maritimus sp. nov., isolate from marine sediment.</title>
        <authorList>
            <person name="Zhong Y.-L."/>
        </authorList>
    </citation>
    <scope>NUCLEOTIDE SEQUENCE</scope>
    <source>
        <strain evidence="2">C1</strain>
    </source>
</reference>
<keyword evidence="3" id="KW-1185">Reference proteome</keyword>
<feature type="signal peptide" evidence="1">
    <location>
        <begin position="1"/>
        <end position="23"/>
    </location>
</feature>
<organism evidence="2 3">
    <name type="scientific">Psychroflexus maritimus</name>
    <dbReference type="NCBI Taxonomy" id="2714865"/>
    <lineage>
        <taxon>Bacteria</taxon>
        <taxon>Pseudomonadati</taxon>
        <taxon>Bacteroidota</taxon>
        <taxon>Flavobacteriia</taxon>
        <taxon>Flavobacteriales</taxon>
        <taxon>Flavobacteriaceae</taxon>
        <taxon>Psychroflexus</taxon>
    </lineage>
</organism>
<dbReference type="EMBL" id="JAANAS010000050">
    <property type="protein sequence ID" value="NGZ90047.1"/>
    <property type="molecule type" value="Genomic_DNA"/>
</dbReference>
<dbReference type="Proteomes" id="UP000643701">
    <property type="component" value="Unassembled WGS sequence"/>
</dbReference>
<evidence type="ECO:0000313" key="3">
    <source>
        <dbReference type="Proteomes" id="UP000643701"/>
    </source>
</evidence>
<dbReference type="RefSeq" id="WP_166400297.1">
    <property type="nucleotide sequence ID" value="NZ_JAANAS010000050.1"/>
</dbReference>
<dbReference type="AlphaFoldDB" id="A0A967AD34"/>
<evidence type="ECO:0008006" key="4">
    <source>
        <dbReference type="Google" id="ProtNLM"/>
    </source>
</evidence>
<keyword evidence="1" id="KW-0732">Signal</keyword>
<accession>A0A967AD34</accession>
<proteinExistence type="predicted"/>
<feature type="chain" id="PRO_5037608200" description="DUF4296 domain-containing protein" evidence="1">
    <location>
        <begin position="24"/>
        <end position="115"/>
    </location>
</feature>
<protein>
    <recommendedName>
        <fullName evidence="4">DUF4296 domain-containing protein</fullName>
    </recommendedName>
</protein>
<name>A0A967AD34_9FLAO</name>
<comment type="caution">
    <text evidence="2">The sequence shown here is derived from an EMBL/GenBank/DDBJ whole genome shotgun (WGS) entry which is preliminary data.</text>
</comment>
<gene>
    <name evidence="2" type="ORF">G7034_07270</name>
</gene>
<evidence type="ECO:0000313" key="2">
    <source>
        <dbReference type="EMBL" id="NGZ90047.1"/>
    </source>
</evidence>
<sequence>MMRIFTLLFVGLAFVLGVSNMQAQNSNQEELQIEAKKKAMKISSELNFDDEQEMFIFRYVYNYRLQVQKLDQLEEGSEDYTNYEEQINQEMRMNLESEFGSEAVDKIIELFNKYK</sequence>
<evidence type="ECO:0000256" key="1">
    <source>
        <dbReference type="SAM" id="SignalP"/>
    </source>
</evidence>